<dbReference type="InterPro" id="IPR002833">
    <property type="entry name" value="PTH2"/>
</dbReference>
<evidence type="ECO:0000256" key="4">
    <source>
        <dbReference type="ARBA" id="ARBA00038050"/>
    </source>
</evidence>
<dbReference type="Gene3D" id="3.40.1490.10">
    <property type="entry name" value="Bit1"/>
    <property type="match status" value="1"/>
</dbReference>
<dbReference type="GO" id="GO:0004045">
    <property type="term" value="F:peptidyl-tRNA hydrolase activity"/>
    <property type="evidence" value="ECO:0007669"/>
    <property type="project" value="UniProtKB-EC"/>
</dbReference>
<dbReference type="InterPro" id="IPR023476">
    <property type="entry name" value="Pep_tRNA_hydro_II_dom_sf"/>
</dbReference>
<dbReference type="AlphaFoldDB" id="A0A2R7Y4W5"/>
<dbReference type="NCBIfam" id="TIGR00283">
    <property type="entry name" value="arch_pth2"/>
    <property type="match status" value="1"/>
</dbReference>
<evidence type="ECO:0000256" key="5">
    <source>
        <dbReference type="ARBA" id="ARBA00048707"/>
    </source>
</evidence>
<dbReference type="SUPFAM" id="SSF102462">
    <property type="entry name" value="Peptidyl-tRNA hydrolase II"/>
    <property type="match status" value="1"/>
</dbReference>
<comment type="catalytic activity">
    <reaction evidence="5">
        <text>an N-acyl-L-alpha-aminoacyl-tRNA + H2O = an N-acyl-L-amino acid + a tRNA + H(+)</text>
        <dbReference type="Rhea" id="RHEA:54448"/>
        <dbReference type="Rhea" id="RHEA-COMP:10123"/>
        <dbReference type="Rhea" id="RHEA-COMP:13883"/>
        <dbReference type="ChEBI" id="CHEBI:15377"/>
        <dbReference type="ChEBI" id="CHEBI:15378"/>
        <dbReference type="ChEBI" id="CHEBI:59874"/>
        <dbReference type="ChEBI" id="CHEBI:78442"/>
        <dbReference type="ChEBI" id="CHEBI:138191"/>
        <dbReference type="EC" id="3.1.1.29"/>
    </reaction>
</comment>
<evidence type="ECO:0000256" key="2">
    <source>
        <dbReference type="ARBA" id="ARBA00013260"/>
    </source>
</evidence>
<name>A0A2R7Y4W5_9CREN</name>
<comment type="caution">
    <text evidence="7">The sequence shown here is derived from an EMBL/GenBank/DDBJ whole genome shotgun (WGS) entry which is preliminary data.</text>
</comment>
<proteinExistence type="inferred from homology"/>
<sequence>MSKGKLAVQVAHASVCALLEALKHKRDWADEWLASGQKKVVLKVNSEEELRKYYQAALKFGLPAAIIQDAGLTELPEGTTTTVGIGPAPETYIDKVTGHLKLL</sequence>
<organism evidence="7 8">
    <name type="scientific">Zestosphaera tikiterensis</name>
    <dbReference type="NCBI Taxonomy" id="1973259"/>
    <lineage>
        <taxon>Archaea</taxon>
        <taxon>Thermoproteota</taxon>
        <taxon>Thermoprotei</taxon>
        <taxon>Desulfurococcales</taxon>
        <taxon>Desulfurococcaceae</taxon>
        <taxon>Zestosphaera</taxon>
    </lineage>
</organism>
<evidence type="ECO:0000256" key="3">
    <source>
        <dbReference type="ARBA" id="ARBA00022801"/>
    </source>
</evidence>
<evidence type="ECO:0000256" key="1">
    <source>
        <dbReference type="ARBA" id="ARBA00003043"/>
    </source>
</evidence>
<dbReference type="EC" id="3.1.1.29" evidence="2"/>
<dbReference type="EMBL" id="NBVN01000004">
    <property type="protein sequence ID" value="PUA32585.1"/>
    <property type="molecule type" value="Genomic_DNA"/>
</dbReference>
<dbReference type="Pfam" id="PF01981">
    <property type="entry name" value="PTH2"/>
    <property type="match status" value="1"/>
</dbReference>
<dbReference type="NCBIfam" id="NF003314">
    <property type="entry name" value="PRK04322.1"/>
    <property type="match status" value="1"/>
</dbReference>
<evidence type="ECO:0000313" key="7">
    <source>
        <dbReference type="EMBL" id="PUA32585.1"/>
    </source>
</evidence>
<dbReference type="PANTHER" id="PTHR12649">
    <property type="entry name" value="PEPTIDYL-TRNA HYDROLASE 2"/>
    <property type="match status" value="1"/>
</dbReference>
<dbReference type="PANTHER" id="PTHR12649:SF11">
    <property type="entry name" value="PEPTIDYL-TRNA HYDROLASE 2, MITOCHONDRIAL"/>
    <property type="match status" value="1"/>
</dbReference>
<dbReference type="FunFam" id="3.40.1490.10:FF:000001">
    <property type="entry name" value="Peptidyl-tRNA hydrolase 2"/>
    <property type="match status" value="1"/>
</dbReference>
<comment type="similarity">
    <text evidence="4">Belongs to the PTH2 family.</text>
</comment>
<accession>A0A2R7Y4W5</accession>
<reference evidence="7 8" key="1">
    <citation type="journal article" date="2018" name="Syst. Appl. Microbiol.">
        <title>A new symbiotic nanoarchaeote (Candidatus Nanoclepta minutus) and its host (Zestosphaera tikiterensis gen. nov., sp. nov.) from a New Zealand hot spring.</title>
        <authorList>
            <person name="St John E."/>
            <person name="Liu Y."/>
            <person name="Podar M."/>
            <person name="Stott M.B."/>
            <person name="Meneghin J."/>
            <person name="Chen Z."/>
            <person name="Lagutin K."/>
            <person name="Mitchell K."/>
            <person name="Reysenbach A.L."/>
        </authorList>
    </citation>
    <scope>NUCLEOTIDE SEQUENCE [LARGE SCALE GENOMIC DNA]</scope>
    <source>
        <strain evidence="7">NZ3</strain>
    </source>
</reference>
<comment type="function">
    <text evidence="1">The natural substrate for this enzyme may be peptidyl-tRNAs which drop off the ribosome during protein synthesis.</text>
</comment>
<dbReference type="GO" id="GO:0005829">
    <property type="term" value="C:cytosol"/>
    <property type="evidence" value="ECO:0007669"/>
    <property type="project" value="TreeGrafter"/>
</dbReference>
<gene>
    <name evidence="7" type="ORF">B7O98_06660</name>
</gene>
<dbReference type="Proteomes" id="UP000244093">
    <property type="component" value="Unassembled WGS sequence"/>
</dbReference>
<protein>
    <recommendedName>
        <fullName evidence="6">Peptidyl-tRNA hydrolase</fullName>
        <ecNumber evidence="2">3.1.1.29</ecNumber>
    </recommendedName>
</protein>
<evidence type="ECO:0000313" key="8">
    <source>
        <dbReference type="Proteomes" id="UP000244093"/>
    </source>
</evidence>
<evidence type="ECO:0000256" key="6">
    <source>
        <dbReference type="ARBA" id="ARBA00050038"/>
    </source>
</evidence>
<keyword evidence="3 7" id="KW-0378">Hydrolase</keyword>